<accession>A0A9D1Z443</accession>
<dbReference type="GO" id="GO:0042802">
    <property type="term" value="F:identical protein binding"/>
    <property type="evidence" value="ECO:0007669"/>
    <property type="project" value="TreeGrafter"/>
</dbReference>
<feature type="transmembrane region" description="Helical" evidence="1">
    <location>
        <begin position="12"/>
        <end position="31"/>
    </location>
</feature>
<evidence type="ECO:0000259" key="3">
    <source>
        <dbReference type="Pfam" id="PF14689"/>
    </source>
</evidence>
<dbReference type="EMBL" id="DXCX01000066">
    <property type="protein sequence ID" value="HIY73593.1"/>
    <property type="molecule type" value="Genomic_DNA"/>
</dbReference>
<dbReference type="InterPro" id="IPR036890">
    <property type="entry name" value="HATPase_C_sf"/>
</dbReference>
<dbReference type="PANTHER" id="PTHR40448:SF1">
    <property type="entry name" value="TWO-COMPONENT SENSOR HISTIDINE KINASE"/>
    <property type="match status" value="1"/>
</dbReference>
<evidence type="ECO:0000256" key="1">
    <source>
        <dbReference type="SAM" id="Phobius"/>
    </source>
</evidence>
<feature type="domain" description="SpoOB alpha-helical" evidence="3">
    <location>
        <begin position="111"/>
        <end position="151"/>
    </location>
</feature>
<dbReference type="Gene3D" id="1.10.287.130">
    <property type="match status" value="1"/>
</dbReference>
<reference evidence="4" key="2">
    <citation type="submission" date="2021-04" db="EMBL/GenBank/DDBJ databases">
        <authorList>
            <person name="Gilroy R."/>
        </authorList>
    </citation>
    <scope>NUCLEOTIDE SEQUENCE</scope>
    <source>
        <strain evidence="4">CHK33-7979</strain>
    </source>
</reference>
<keyword evidence="1" id="KW-0472">Membrane</keyword>
<dbReference type="InterPro" id="IPR039506">
    <property type="entry name" value="SPOB_a"/>
</dbReference>
<evidence type="ECO:0000259" key="2">
    <source>
        <dbReference type="Pfam" id="PF14501"/>
    </source>
</evidence>
<dbReference type="Gene3D" id="3.30.565.10">
    <property type="entry name" value="Histidine kinase-like ATPase, C-terminal domain"/>
    <property type="match status" value="1"/>
</dbReference>
<evidence type="ECO:0000313" key="5">
    <source>
        <dbReference type="Proteomes" id="UP000886824"/>
    </source>
</evidence>
<feature type="domain" description="Sensor histidine kinase NatK-like C-terminal" evidence="2">
    <location>
        <begin position="200"/>
        <end position="299"/>
    </location>
</feature>
<comment type="caution">
    <text evidence="4">The sequence shown here is derived from an EMBL/GenBank/DDBJ whole genome shotgun (WGS) entry which is preliminary data.</text>
</comment>
<dbReference type="CDD" id="cd16935">
    <property type="entry name" value="HATPase_AgrC-ComD-like"/>
    <property type="match status" value="1"/>
</dbReference>
<keyword evidence="1" id="KW-1133">Transmembrane helix</keyword>
<sequence>MGPINHEVIPVGLLGALGGTLTGMICVVVLGQPCHASVFTGMVVAACAIKGYPVLVHTMGQLRAVLLSILSMIKTFLSDQFDLSRRMARLFHERELLWQQNQAYRAEFDRMRQWERQLCALRHDMKNHLSVLRTYAALGQTEKLEQYLDRLGQPLIPPGFIHTGNPEIDSMLNYKLEQAERAGARLELDVRLPEGFAADVFDLTIILGNLLDNALEGLKKSRAKALFLCLAVDRGVFFFKIANSYDGIVLRAGSYGDPVYRSRKQGKGHGLGLPAVRRMVDKYHGTLHIDSTGRMFSVEAVLYLNGLD</sequence>
<reference evidence="4" key="1">
    <citation type="journal article" date="2021" name="PeerJ">
        <title>Extensive microbial diversity within the chicken gut microbiome revealed by metagenomics and culture.</title>
        <authorList>
            <person name="Gilroy R."/>
            <person name="Ravi A."/>
            <person name="Getino M."/>
            <person name="Pursley I."/>
            <person name="Horton D.L."/>
            <person name="Alikhan N.F."/>
            <person name="Baker D."/>
            <person name="Gharbi K."/>
            <person name="Hall N."/>
            <person name="Watson M."/>
            <person name="Adriaenssens E.M."/>
            <person name="Foster-Nyarko E."/>
            <person name="Jarju S."/>
            <person name="Secka A."/>
            <person name="Antonio M."/>
            <person name="Oren A."/>
            <person name="Chaudhuri R.R."/>
            <person name="La Ragione R."/>
            <person name="Hildebrand F."/>
            <person name="Pallen M.J."/>
        </authorList>
    </citation>
    <scope>NUCLEOTIDE SEQUENCE</scope>
    <source>
        <strain evidence="4">CHK33-7979</strain>
    </source>
</reference>
<keyword evidence="1" id="KW-0812">Transmembrane</keyword>
<dbReference type="SUPFAM" id="SSF55874">
    <property type="entry name" value="ATPase domain of HSP90 chaperone/DNA topoisomerase II/histidine kinase"/>
    <property type="match status" value="1"/>
</dbReference>
<evidence type="ECO:0000313" key="4">
    <source>
        <dbReference type="EMBL" id="HIY73593.1"/>
    </source>
</evidence>
<feature type="transmembrane region" description="Helical" evidence="1">
    <location>
        <begin position="38"/>
        <end position="55"/>
    </location>
</feature>
<dbReference type="PANTHER" id="PTHR40448">
    <property type="entry name" value="TWO-COMPONENT SENSOR HISTIDINE KINASE"/>
    <property type="match status" value="1"/>
</dbReference>
<protein>
    <submittedName>
        <fullName evidence="4">GHKL domain-containing protein</fullName>
    </submittedName>
</protein>
<dbReference type="AlphaFoldDB" id="A0A9D1Z443"/>
<dbReference type="InterPro" id="IPR032834">
    <property type="entry name" value="NatK-like_C"/>
</dbReference>
<dbReference type="Pfam" id="PF14689">
    <property type="entry name" value="SPOB_a"/>
    <property type="match status" value="1"/>
</dbReference>
<name>A0A9D1Z443_9FIRM</name>
<dbReference type="Pfam" id="PF14501">
    <property type="entry name" value="HATPase_c_5"/>
    <property type="match status" value="1"/>
</dbReference>
<organism evidence="4 5">
    <name type="scientific">Candidatus Intestinimonas merdavium</name>
    <dbReference type="NCBI Taxonomy" id="2838622"/>
    <lineage>
        <taxon>Bacteria</taxon>
        <taxon>Bacillati</taxon>
        <taxon>Bacillota</taxon>
        <taxon>Clostridia</taxon>
        <taxon>Eubacteriales</taxon>
        <taxon>Intestinimonas</taxon>
    </lineage>
</organism>
<gene>
    <name evidence="4" type="ORF">H9826_06435</name>
</gene>
<dbReference type="Proteomes" id="UP000886824">
    <property type="component" value="Unassembled WGS sequence"/>
</dbReference>
<proteinExistence type="predicted"/>